<dbReference type="AlphaFoldDB" id="A0AA37P4A1"/>
<name>A0AA37P4A1_9BACT</name>
<keyword evidence="2" id="KW-0812">Transmembrane</keyword>
<feature type="transmembrane region" description="Helical" evidence="2">
    <location>
        <begin position="28"/>
        <end position="48"/>
    </location>
</feature>
<feature type="region of interest" description="Disordered" evidence="1">
    <location>
        <begin position="208"/>
        <end position="248"/>
    </location>
</feature>
<protein>
    <recommendedName>
        <fullName evidence="5">Rubrerythrin</fullName>
    </recommendedName>
</protein>
<evidence type="ECO:0000313" key="3">
    <source>
        <dbReference type="EMBL" id="GKI19793.1"/>
    </source>
</evidence>
<evidence type="ECO:0000256" key="2">
    <source>
        <dbReference type="SAM" id="Phobius"/>
    </source>
</evidence>
<evidence type="ECO:0008006" key="5">
    <source>
        <dbReference type="Google" id="ProtNLM"/>
    </source>
</evidence>
<organism evidence="3 4">
    <name type="scientific">Alistipes finegoldii</name>
    <dbReference type="NCBI Taxonomy" id="214856"/>
    <lineage>
        <taxon>Bacteria</taxon>
        <taxon>Pseudomonadati</taxon>
        <taxon>Bacteroidota</taxon>
        <taxon>Bacteroidia</taxon>
        <taxon>Bacteroidales</taxon>
        <taxon>Rikenellaceae</taxon>
        <taxon>Alistipes</taxon>
    </lineage>
</organism>
<dbReference type="InterPro" id="IPR012347">
    <property type="entry name" value="Ferritin-like"/>
</dbReference>
<evidence type="ECO:0000313" key="4">
    <source>
        <dbReference type="Proteomes" id="UP001055105"/>
    </source>
</evidence>
<reference evidence="3" key="1">
    <citation type="submission" date="2022-01" db="EMBL/GenBank/DDBJ databases">
        <title>Novel bile acid biosynthetic pathways are enriched in the microbiome of centenarians.</title>
        <authorList>
            <person name="Sato Y."/>
            <person name="Atarashi K."/>
            <person name="Plichta R.D."/>
            <person name="Arai Y."/>
            <person name="Sasajima S."/>
            <person name="Kearney M.S."/>
            <person name="Suda W."/>
            <person name="Takeshita K."/>
            <person name="Sasaki T."/>
            <person name="Okamoto S."/>
            <person name="Skelly N.A."/>
            <person name="Okamura Y."/>
            <person name="Vlamakis H."/>
            <person name="Li Y."/>
            <person name="Tanoue T."/>
            <person name="Takei H."/>
            <person name="Nittono H."/>
            <person name="Narushima S."/>
            <person name="Irie J."/>
            <person name="Itoh H."/>
            <person name="Moriya K."/>
            <person name="Sugiura Y."/>
            <person name="Suematsu M."/>
            <person name="Moritoki N."/>
            <person name="Shibata S."/>
            <person name="Littman R.D."/>
            <person name="Fischbach A.M."/>
            <person name="Uwamino Y."/>
            <person name="Inoue T."/>
            <person name="Honda A."/>
            <person name="Hattori M."/>
            <person name="Murai T."/>
            <person name="Xavier J.R."/>
            <person name="Hirose N."/>
            <person name="Honda K."/>
        </authorList>
    </citation>
    <scope>NUCLEOTIDE SEQUENCE</scope>
    <source>
        <strain evidence="3">CE91-St16</strain>
    </source>
</reference>
<accession>A0AA37P4A1</accession>
<dbReference type="SUPFAM" id="SSF47240">
    <property type="entry name" value="Ferritin-like"/>
    <property type="match status" value="1"/>
</dbReference>
<dbReference type="CDD" id="cd00350">
    <property type="entry name" value="rubredoxin_like"/>
    <property type="match status" value="1"/>
</dbReference>
<gene>
    <name evidence="3" type="ORF">CE91St16_27010</name>
</gene>
<dbReference type="EMBL" id="BQOL01000002">
    <property type="protein sequence ID" value="GKI19793.1"/>
    <property type="molecule type" value="Genomic_DNA"/>
</dbReference>
<sequence length="288" mass="31666">MKNSFPLAQKMLPEIYSTVDMIMKGRPLLVLLLFAASAVILAGMYYAATRKGTTTRQDKWAGVLSDLDACSRRKHVKSAQYDHFAGIARQEREHDAERLFRAMAHAERLQEYNCANAIVRLGGRYAPPEHVTVFRGTTDDNLRRSIDFARRPPEGLHADDIERALQSGNRYAARVLIWARSGDMRHLALMETCRRRLAANGPADARNEIAGRRANNGTAGVPANGTARASGRGTAEGSENSRPDATADNAPKGYLVCPTCGNIYPAGCSDSYCPCCLTDGRRFVAFEE</sequence>
<comment type="caution">
    <text evidence="3">The sequence shown here is derived from an EMBL/GenBank/DDBJ whole genome shotgun (WGS) entry which is preliminary data.</text>
</comment>
<proteinExistence type="predicted"/>
<evidence type="ECO:0000256" key="1">
    <source>
        <dbReference type="SAM" id="MobiDB-lite"/>
    </source>
</evidence>
<dbReference type="InterPro" id="IPR009078">
    <property type="entry name" value="Ferritin-like_SF"/>
</dbReference>
<dbReference type="Gene3D" id="1.20.1260.10">
    <property type="match status" value="1"/>
</dbReference>
<keyword evidence="2" id="KW-0472">Membrane</keyword>
<dbReference type="Proteomes" id="UP001055105">
    <property type="component" value="Unassembled WGS sequence"/>
</dbReference>
<keyword evidence="2" id="KW-1133">Transmembrane helix</keyword>